<evidence type="ECO:0000313" key="4">
    <source>
        <dbReference type="EMBL" id="AET03221.2"/>
    </source>
</evidence>
<dbReference type="InterPro" id="IPR040092">
    <property type="entry name" value="TBRG1"/>
</dbReference>
<keyword evidence="2" id="KW-0539">Nucleus</keyword>
<dbReference type="Gramene" id="rna47778">
    <property type="protein sequence ID" value="RHN41454.1"/>
    <property type="gene ID" value="gene47778"/>
</dbReference>
<name>G7LGX2_MEDTR</name>
<evidence type="ECO:0000313" key="5">
    <source>
        <dbReference type="EMBL" id="RHN41454.1"/>
    </source>
</evidence>
<dbReference type="InterPro" id="IPR015943">
    <property type="entry name" value="WD40/YVTN_repeat-like_dom_sf"/>
</dbReference>
<reference evidence="5" key="4">
    <citation type="journal article" date="2018" name="Nat. Plants">
        <title>Whole-genome landscape of Medicago truncatula symbiotic genes.</title>
        <authorList>
            <person name="Pecrix Y."/>
            <person name="Gamas P."/>
            <person name="Carrere S."/>
        </authorList>
    </citation>
    <scope>NUCLEOTIDE SEQUENCE</scope>
    <source>
        <tissue evidence="5">Leaves</tissue>
    </source>
</reference>
<dbReference type="Proteomes" id="UP000002051">
    <property type="component" value="Chromosome 8"/>
</dbReference>
<reference evidence="6" key="3">
    <citation type="submission" date="2015-04" db="UniProtKB">
        <authorList>
            <consortium name="EnsemblPlants"/>
        </authorList>
    </citation>
    <scope>IDENTIFICATION</scope>
    <source>
        <strain evidence="6">cv. Jemalong A17</strain>
    </source>
</reference>
<dbReference type="GO" id="GO:0005634">
    <property type="term" value="C:nucleus"/>
    <property type="evidence" value="ECO:0000318"/>
    <property type="project" value="GO_Central"/>
</dbReference>
<feature type="region of interest" description="Disordered" evidence="3">
    <location>
        <begin position="492"/>
        <end position="515"/>
    </location>
</feature>
<evidence type="ECO:0000256" key="3">
    <source>
        <dbReference type="SAM" id="MobiDB-lite"/>
    </source>
</evidence>
<dbReference type="SUPFAM" id="SSF50978">
    <property type="entry name" value="WD40 repeat-like"/>
    <property type="match status" value="1"/>
</dbReference>
<dbReference type="Gene3D" id="3.30.160.360">
    <property type="match status" value="1"/>
</dbReference>
<reference evidence="4 7" key="2">
    <citation type="journal article" date="2014" name="BMC Genomics">
        <title>An improved genome release (version Mt4.0) for the model legume Medicago truncatula.</title>
        <authorList>
            <person name="Tang H."/>
            <person name="Krishnakumar V."/>
            <person name="Bidwell S."/>
            <person name="Rosen B."/>
            <person name="Chan A."/>
            <person name="Zhou S."/>
            <person name="Gentzbittel L."/>
            <person name="Childs K.L."/>
            <person name="Yandell M."/>
            <person name="Gundlach H."/>
            <person name="Mayer K.F."/>
            <person name="Schwartz D.C."/>
            <person name="Town C.D."/>
        </authorList>
    </citation>
    <scope>GENOME REANNOTATION</scope>
    <source>
        <strain evidence="6 7">cv. Jemalong A17</strain>
    </source>
</reference>
<dbReference type="GO" id="GO:0048731">
    <property type="term" value="P:system development"/>
    <property type="evidence" value="ECO:0007669"/>
    <property type="project" value="UniProtKB-ARBA"/>
</dbReference>
<dbReference type="EnsemblPlants" id="AET03221">
    <property type="protein sequence ID" value="AET03221"/>
    <property type="gene ID" value="MTR_8g066290"/>
</dbReference>
<feature type="compositionally biased region" description="Polar residues" evidence="3">
    <location>
        <begin position="229"/>
        <end position="242"/>
    </location>
</feature>
<proteinExistence type="predicted"/>
<dbReference type="InterPro" id="IPR003889">
    <property type="entry name" value="FYrich_C"/>
</dbReference>
<evidence type="ECO:0000256" key="1">
    <source>
        <dbReference type="ARBA" id="ARBA00004123"/>
    </source>
</evidence>
<dbReference type="EMBL" id="CM001224">
    <property type="protein sequence ID" value="AET03221.2"/>
    <property type="molecule type" value="Genomic_DNA"/>
</dbReference>
<protein>
    <submittedName>
        <fullName evidence="4">F/Y rich carboxy-terminal protein</fullName>
    </submittedName>
    <submittedName>
        <fullName evidence="5">Putative chromatin remodeling &amp; transcription regulator FYR family</fullName>
    </submittedName>
</protein>
<keyword evidence="7" id="KW-1185">Reference proteome</keyword>
<dbReference type="PROSITE" id="PS51543">
    <property type="entry name" value="FYRC"/>
    <property type="match status" value="1"/>
</dbReference>
<gene>
    <name evidence="6" type="primary">11410157</name>
    <name evidence="4" type="ordered locus">MTR_8g066290</name>
    <name evidence="5" type="ORF">MtrunA17_Chr8g0366261</name>
</gene>
<feature type="compositionally biased region" description="Basic and acidic residues" evidence="3">
    <location>
        <begin position="199"/>
        <end position="209"/>
    </location>
</feature>
<dbReference type="OrthoDB" id="1928087at2759"/>
<comment type="subcellular location">
    <subcellularLocation>
        <location evidence="1">Nucleus</location>
    </subcellularLocation>
</comment>
<dbReference type="STRING" id="3880.G7LGX2"/>
<dbReference type="HOGENOM" id="CLU_004087_0_0_1"/>
<dbReference type="GO" id="GO:0051726">
    <property type="term" value="P:regulation of cell cycle"/>
    <property type="evidence" value="ECO:0000318"/>
    <property type="project" value="GO_Central"/>
</dbReference>
<evidence type="ECO:0000256" key="2">
    <source>
        <dbReference type="ARBA" id="ARBA00023242"/>
    </source>
</evidence>
<evidence type="ECO:0000313" key="6">
    <source>
        <dbReference type="EnsemblPlants" id="AET03221"/>
    </source>
</evidence>
<dbReference type="PROSITE" id="PS51542">
    <property type="entry name" value="FYRN"/>
    <property type="match status" value="1"/>
</dbReference>
<feature type="compositionally biased region" description="Low complexity" evidence="3">
    <location>
        <begin position="7"/>
        <end position="20"/>
    </location>
</feature>
<dbReference type="GO" id="GO:0140993">
    <property type="term" value="F:histone modifying activity"/>
    <property type="evidence" value="ECO:0007669"/>
    <property type="project" value="UniProtKB-ARBA"/>
</dbReference>
<sequence length="1250" mass="137331">MVRTRTAAKPAAPSPNAAAPENADNLEVISIGSLYNGPWDKKYWSSSRGKDRYPYPVGYQAVRAHNGTTYKMEILEGDNGPKFLISSDDGNSATGKTPDSAWEEFQKKGYNRMKIWHGKRLSSKMYGLELFGFKNQFIQRLLRELVSDINGIVDRSLVSSNLCNEVSKTQHDDCHPNVGTSSDLLLSQKRPGVTRKRTRCELKNKESNVRSRPQSLELACSKASDAKNETTVGQGSTTSNNGSEDKDATYNQIDVSSTLPIMSSVGKITNCISSQNGLLLNPIDISEDKKGGAVPAESPTGFIDSANKKTTERTENLSTEKLLHRSHDVEMKMSNLSVTAEDDIVMQSRSKESQGCIGIDLWAPDSVDLQENISDSAPSNLVKNTDSKPACEVTSEDLLNSKHEEMLRSDSNPSSEKNHFNSAGQDVAKSMMSLLLPQAVPLLRNVSTDEKLTLIPSDILPSMATNSKDEQNEVGCVLDVPSCDKMVTTDAYGEQGEKTHKPNTYPHSNSSNTDHMKSIVPDSFEYTQFEDLKNSEFLSFDIAEVGRSSLSIEMCCPKSQEQHPGDLPNGPSTCCASELDFKNRPPGYDVCVPDSVLDDMSPPDVCIPDSVLGDMPLVHDSFNSGKNDLSAAQDFTEGISNAISGVKSKICHLKSMETLPEKTQDEAVGKTSNTKIMMTSSSQSPKMMTSSSQSPNFVYTRRKRRNSVSIQENCSAVESNECEKIKLVTSQMRTAKDTVPPSKTIETKNDKLCEPDDSAGLISGISQAHSEVPDVQSNLAELNPSSQNPNPFSCENKCSGDKEAQLFSEPMVQRNQELKNNLNSNVKFVGSYMHPMPVSSLLLRTREDEIHICVLCGLLTEQHRTLFTYKVAIKEPNFGCPSVMAHTPVMLPDPKYNFMRENMLERTGVDLTPDGRYIVLIGSIKTPNCREGKTDCCCSTCTSVCSKKNALKIVHVESGSASVMATLEAVEDLHCILVCEPNQLVSVGESGRLQVWVMNSTWSEKIEYSIIPPDGSMSPGIVELKKVPNCAHLVVSRNIYGDFSLWDITKLNCVSSFSASEYLINEFFPISLLHLQTKGLGLSYASVEEKAEKLLEATNLWHSEKRETCVYLLPTDDVAMWFLVSTPSDVDCCQNHVSSSNHHDVHTARSWRLALLVKNSIIFGSPLDPRTTTVGVSGGYGITSTSDGVVYMWKLSTGSKLDTLHHFQDGTATSLATDDLNSNSRSAIGVVDDGGQLLLYLHLREWDSNE</sequence>
<reference evidence="4 7" key="1">
    <citation type="journal article" date="2011" name="Nature">
        <title>The Medicago genome provides insight into the evolution of rhizobial symbioses.</title>
        <authorList>
            <person name="Young N.D."/>
            <person name="Debelle F."/>
            <person name="Oldroyd G.E."/>
            <person name="Geurts R."/>
            <person name="Cannon S.B."/>
            <person name="Udvardi M.K."/>
            <person name="Benedito V.A."/>
            <person name="Mayer K.F."/>
            <person name="Gouzy J."/>
            <person name="Schoof H."/>
            <person name="Van de Peer Y."/>
            <person name="Proost S."/>
            <person name="Cook D.R."/>
            <person name="Meyers B.C."/>
            <person name="Spannagl M."/>
            <person name="Cheung F."/>
            <person name="De Mita S."/>
            <person name="Krishnakumar V."/>
            <person name="Gundlach H."/>
            <person name="Zhou S."/>
            <person name="Mudge J."/>
            <person name="Bharti A.K."/>
            <person name="Murray J.D."/>
            <person name="Naoumkina M.A."/>
            <person name="Rosen B."/>
            <person name="Silverstein K.A."/>
            <person name="Tang H."/>
            <person name="Rombauts S."/>
            <person name="Zhao P.X."/>
            <person name="Zhou P."/>
            <person name="Barbe V."/>
            <person name="Bardou P."/>
            <person name="Bechner M."/>
            <person name="Bellec A."/>
            <person name="Berger A."/>
            <person name="Berges H."/>
            <person name="Bidwell S."/>
            <person name="Bisseling T."/>
            <person name="Choisne N."/>
            <person name="Couloux A."/>
            <person name="Denny R."/>
            <person name="Deshpande S."/>
            <person name="Dai X."/>
            <person name="Doyle J.J."/>
            <person name="Dudez A.M."/>
            <person name="Farmer A.D."/>
            <person name="Fouteau S."/>
            <person name="Franken C."/>
            <person name="Gibelin C."/>
            <person name="Gish J."/>
            <person name="Goldstein S."/>
            <person name="Gonzalez A.J."/>
            <person name="Green P.J."/>
            <person name="Hallab A."/>
            <person name="Hartog M."/>
            <person name="Hua A."/>
            <person name="Humphray S.J."/>
            <person name="Jeong D.H."/>
            <person name="Jing Y."/>
            <person name="Jocker A."/>
            <person name="Kenton S.M."/>
            <person name="Kim D.J."/>
            <person name="Klee K."/>
            <person name="Lai H."/>
            <person name="Lang C."/>
            <person name="Lin S."/>
            <person name="Macmil S.L."/>
            <person name="Magdelenat G."/>
            <person name="Matthews L."/>
            <person name="McCorrison J."/>
            <person name="Monaghan E.L."/>
            <person name="Mun J.H."/>
            <person name="Najar F.Z."/>
            <person name="Nicholson C."/>
            <person name="Noirot C."/>
            <person name="O'Bleness M."/>
            <person name="Paule C.R."/>
            <person name="Poulain J."/>
            <person name="Prion F."/>
            <person name="Qin B."/>
            <person name="Qu C."/>
            <person name="Retzel E.F."/>
            <person name="Riddle C."/>
            <person name="Sallet E."/>
            <person name="Samain S."/>
            <person name="Samson N."/>
            <person name="Sanders I."/>
            <person name="Saurat O."/>
            <person name="Scarpelli C."/>
            <person name="Schiex T."/>
            <person name="Segurens B."/>
            <person name="Severin A.J."/>
            <person name="Sherrier D.J."/>
            <person name="Shi R."/>
            <person name="Sims S."/>
            <person name="Singer S.R."/>
            <person name="Sinharoy S."/>
            <person name="Sterck L."/>
            <person name="Viollet A."/>
            <person name="Wang B.B."/>
            <person name="Wang K."/>
            <person name="Wang M."/>
            <person name="Wang X."/>
            <person name="Warfsmann J."/>
            <person name="Weissenbach J."/>
            <person name="White D.D."/>
            <person name="White J.D."/>
            <person name="Wiley G.B."/>
            <person name="Wincker P."/>
            <person name="Xing Y."/>
            <person name="Yang L."/>
            <person name="Yao Z."/>
            <person name="Ying F."/>
            <person name="Zhai J."/>
            <person name="Zhou L."/>
            <person name="Zuber A."/>
            <person name="Denarie J."/>
            <person name="Dixon R.A."/>
            <person name="May G.D."/>
            <person name="Schwartz D.C."/>
            <person name="Rogers J."/>
            <person name="Quetier F."/>
            <person name="Town C.D."/>
            <person name="Roe B.A."/>
        </authorList>
    </citation>
    <scope>NUCLEOTIDE SEQUENCE [LARGE SCALE GENOMIC DNA]</scope>
    <source>
        <strain evidence="4">A17</strain>
        <strain evidence="6 7">cv. Jemalong A17</strain>
    </source>
</reference>
<dbReference type="EMBL" id="PSQE01000008">
    <property type="protein sequence ID" value="RHN41454.1"/>
    <property type="molecule type" value="Genomic_DNA"/>
</dbReference>
<accession>A0A0C3Y1S8</accession>
<dbReference type="Gene3D" id="2.130.10.10">
    <property type="entry name" value="YVTN repeat-like/Quinoprotein amine dehydrogenase"/>
    <property type="match status" value="1"/>
</dbReference>
<evidence type="ECO:0000313" key="7">
    <source>
        <dbReference type="Proteomes" id="UP000002051"/>
    </source>
</evidence>
<dbReference type="AlphaFoldDB" id="G7LGX2"/>
<dbReference type="PANTHER" id="PTHR22715:SF1">
    <property type="entry name" value="DNA BINDING PROTEIN"/>
    <property type="match status" value="1"/>
</dbReference>
<dbReference type="KEGG" id="mtr:11410157"/>
<organism evidence="4 7">
    <name type="scientific">Medicago truncatula</name>
    <name type="common">Barrel medic</name>
    <name type="synonym">Medicago tribuloides</name>
    <dbReference type="NCBI Taxonomy" id="3880"/>
    <lineage>
        <taxon>Eukaryota</taxon>
        <taxon>Viridiplantae</taxon>
        <taxon>Streptophyta</taxon>
        <taxon>Embryophyta</taxon>
        <taxon>Tracheophyta</taxon>
        <taxon>Spermatophyta</taxon>
        <taxon>Magnoliopsida</taxon>
        <taxon>eudicotyledons</taxon>
        <taxon>Gunneridae</taxon>
        <taxon>Pentapetalae</taxon>
        <taxon>rosids</taxon>
        <taxon>fabids</taxon>
        <taxon>Fabales</taxon>
        <taxon>Fabaceae</taxon>
        <taxon>Papilionoideae</taxon>
        <taxon>50 kb inversion clade</taxon>
        <taxon>NPAAA clade</taxon>
        <taxon>Hologalegina</taxon>
        <taxon>IRL clade</taxon>
        <taxon>Trifolieae</taxon>
        <taxon>Medicago</taxon>
    </lineage>
</organism>
<feature type="region of interest" description="Disordered" evidence="3">
    <location>
        <begin position="168"/>
        <end position="248"/>
    </location>
</feature>
<dbReference type="Proteomes" id="UP000265566">
    <property type="component" value="Chromosome 8"/>
</dbReference>
<dbReference type="InterPro" id="IPR036322">
    <property type="entry name" value="WD40_repeat_dom_sf"/>
</dbReference>
<dbReference type="PaxDb" id="3880-AET03221"/>
<dbReference type="eggNOG" id="ENOG502QSEX">
    <property type="taxonomic scope" value="Eukaryota"/>
</dbReference>
<dbReference type="Pfam" id="PF05965">
    <property type="entry name" value="FYRC"/>
    <property type="match status" value="1"/>
</dbReference>
<dbReference type="PANTHER" id="PTHR22715">
    <property type="entry name" value="TRANSFORMING GROWTH FACTOR BETA REGULATED GENE 1"/>
    <property type="match status" value="1"/>
</dbReference>
<dbReference type="InterPro" id="IPR003888">
    <property type="entry name" value="FYrich_N"/>
</dbReference>
<feature type="region of interest" description="Disordered" evidence="3">
    <location>
        <begin position="1"/>
        <end position="20"/>
    </location>
</feature>
<accession>G7LGX2</accession>